<evidence type="ECO:0000313" key="6">
    <source>
        <dbReference type="EMBL" id="GFY37988.1"/>
    </source>
</evidence>
<proteinExistence type="predicted"/>
<sequence length="118" mass="13229">MRTFMIIKKTTDLIVCILLSFIAKVGNVCERFLKTYKMKVAFVILLMVVVITVVQANYCPQKSNVACFQTINKCCQDSDCKDGELCCFELCGNTCHPPVDEETNGSRVTPYPECRIGS</sequence>
<protein>
    <recommendedName>
        <fullName evidence="5">WAP domain-containing protein</fullName>
    </recommendedName>
</protein>
<keyword evidence="4" id="KW-0812">Transmembrane</keyword>
<keyword evidence="4" id="KW-1133">Transmembrane helix</keyword>
<evidence type="ECO:0000256" key="4">
    <source>
        <dbReference type="SAM" id="Phobius"/>
    </source>
</evidence>
<evidence type="ECO:0000256" key="1">
    <source>
        <dbReference type="ARBA" id="ARBA00002878"/>
    </source>
</evidence>
<dbReference type="Gene3D" id="4.10.75.10">
    <property type="entry name" value="Elafin-like"/>
    <property type="match status" value="1"/>
</dbReference>
<dbReference type="InterPro" id="IPR036645">
    <property type="entry name" value="Elafin-like_sf"/>
</dbReference>
<organism evidence="6 7">
    <name type="scientific">Trichonephila inaurata madagascariensis</name>
    <dbReference type="NCBI Taxonomy" id="2747483"/>
    <lineage>
        <taxon>Eukaryota</taxon>
        <taxon>Metazoa</taxon>
        <taxon>Ecdysozoa</taxon>
        <taxon>Arthropoda</taxon>
        <taxon>Chelicerata</taxon>
        <taxon>Arachnida</taxon>
        <taxon>Araneae</taxon>
        <taxon>Araneomorphae</taxon>
        <taxon>Entelegynae</taxon>
        <taxon>Araneoidea</taxon>
        <taxon>Nephilidae</taxon>
        <taxon>Trichonephila</taxon>
        <taxon>Trichonephila inaurata</taxon>
    </lineage>
</organism>
<evidence type="ECO:0000256" key="2">
    <source>
        <dbReference type="ARBA" id="ARBA00022656"/>
    </source>
</evidence>
<dbReference type="Proteomes" id="UP000886998">
    <property type="component" value="Unassembled WGS sequence"/>
</dbReference>
<feature type="domain" description="WAP" evidence="5">
    <location>
        <begin position="58"/>
        <end position="98"/>
    </location>
</feature>
<dbReference type="InterPro" id="IPR008197">
    <property type="entry name" value="WAP_dom"/>
</dbReference>
<name>A0A8X6WMR0_9ARAC</name>
<evidence type="ECO:0000256" key="3">
    <source>
        <dbReference type="ARBA" id="ARBA00022729"/>
    </source>
</evidence>
<comment type="function">
    <text evidence="1">Has antibacterial activity.</text>
</comment>
<dbReference type="OrthoDB" id="6436225at2759"/>
<keyword evidence="3" id="KW-0732">Signal</keyword>
<feature type="transmembrane region" description="Helical" evidence="4">
    <location>
        <begin position="40"/>
        <end position="58"/>
    </location>
</feature>
<accession>A0A8X6WMR0</accession>
<evidence type="ECO:0000313" key="7">
    <source>
        <dbReference type="Proteomes" id="UP000886998"/>
    </source>
</evidence>
<gene>
    <name evidence="6" type="ORF">TNIN_162201</name>
</gene>
<dbReference type="GO" id="GO:0030414">
    <property type="term" value="F:peptidase inhibitor activity"/>
    <property type="evidence" value="ECO:0007669"/>
    <property type="project" value="InterPro"/>
</dbReference>
<reference evidence="6" key="1">
    <citation type="submission" date="2020-08" db="EMBL/GenBank/DDBJ databases">
        <title>Multicomponent nature underlies the extraordinary mechanical properties of spider dragline silk.</title>
        <authorList>
            <person name="Kono N."/>
            <person name="Nakamura H."/>
            <person name="Mori M."/>
            <person name="Yoshida Y."/>
            <person name="Ohtoshi R."/>
            <person name="Malay A.D."/>
            <person name="Moran D.A.P."/>
            <person name="Tomita M."/>
            <person name="Numata K."/>
            <person name="Arakawa K."/>
        </authorList>
    </citation>
    <scope>NUCLEOTIDE SEQUENCE</scope>
</reference>
<dbReference type="AlphaFoldDB" id="A0A8X6WMR0"/>
<evidence type="ECO:0000259" key="5">
    <source>
        <dbReference type="Pfam" id="PF00095"/>
    </source>
</evidence>
<keyword evidence="2" id="KW-0800">Toxin</keyword>
<dbReference type="GO" id="GO:0090729">
    <property type="term" value="F:toxin activity"/>
    <property type="evidence" value="ECO:0007669"/>
    <property type="project" value="UniProtKB-KW"/>
</dbReference>
<dbReference type="GO" id="GO:0005576">
    <property type="term" value="C:extracellular region"/>
    <property type="evidence" value="ECO:0007669"/>
    <property type="project" value="InterPro"/>
</dbReference>
<comment type="caution">
    <text evidence="6">The sequence shown here is derived from an EMBL/GenBank/DDBJ whole genome shotgun (WGS) entry which is preliminary data.</text>
</comment>
<keyword evidence="7" id="KW-1185">Reference proteome</keyword>
<dbReference type="EMBL" id="BMAV01000589">
    <property type="protein sequence ID" value="GFY37988.1"/>
    <property type="molecule type" value="Genomic_DNA"/>
</dbReference>
<keyword evidence="4" id="KW-0472">Membrane</keyword>
<dbReference type="Pfam" id="PF00095">
    <property type="entry name" value="WAP"/>
    <property type="match status" value="1"/>
</dbReference>
<dbReference type="SUPFAM" id="SSF57256">
    <property type="entry name" value="Elafin-like"/>
    <property type="match status" value="1"/>
</dbReference>